<gene>
    <name evidence="2" type="ORF">C2L65_36220</name>
</gene>
<name>A0A2I8EZJ4_9BURK</name>
<proteinExistence type="predicted"/>
<accession>A0A2I8EZJ4</accession>
<evidence type="ECO:0000259" key="1">
    <source>
        <dbReference type="Pfam" id="PF12680"/>
    </source>
</evidence>
<evidence type="ECO:0000313" key="2">
    <source>
        <dbReference type="EMBL" id="AUT65037.1"/>
    </source>
</evidence>
<evidence type="ECO:0000313" key="3">
    <source>
        <dbReference type="Proteomes" id="UP000243502"/>
    </source>
</evidence>
<protein>
    <submittedName>
        <fullName evidence="2">Polyketide cyclase</fullName>
    </submittedName>
</protein>
<dbReference type="PANTHER" id="PTHR38436:SF1">
    <property type="entry name" value="ESTER CYCLASE"/>
    <property type="match status" value="1"/>
</dbReference>
<dbReference type="AlphaFoldDB" id="A0A2I8EZJ4"/>
<sequence length="176" mass="19849">MQFAIAMYRAPYRRWHYNRLPGQADHRARSTLDRPSPSTAHHLEINMTTETISEQNKKTVLAFYREAHFDGDVDGAIARYVGDTYIQHTPAAEDGVEGLRAYINFFLKNFPNAKGDIRRVIADGDIVAVHAHWTGLISPNGDVGIDIFRVTNGKLVEHWDVIAPIPGTSKNNNTMY</sequence>
<dbReference type="PANTHER" id="PTHR38436">
    <property type="entry name" value="POLYKETIDE CYCLASE SNOAL-LIKE DOMAIN"/>
    <property type="match status" value="1"/>
</dbReference>
<dbReference type="InterPro" id="IPR032710">
    <property type="entry name" value="NTF2-like_dom_sf"/>
</dbReference>
<dbReference type="InterPro" id="IPR037401">
    <property type="entry name" value="SnoaL-like"/>
</dbReference>
<dbReference type="SUPFAM" id="SSF54427">
    <property type="entry name" value="NTF2-like"/>
    <property type="match status" value="1"/>
</dbReference>
<dbReference type="Pfam" id="PF12680">
    <property type="entry name" value="SnoaL_2"/>
    <property type="match status" value="1"/>
</dbReference>
<organism evidence="2 3">
    <name type="scientific">Paraburkholderia terrae</name>
    <dbReference type="NCBI Taxonomy" id="311230"/>
    <lineage>
        <taxon>Bacteria</taxon>
        <taxon>Pseudomonadati</taxon>
        <taxon>Pseudomonadota</taxon>
        <taxon>Betaproteobacteria</taxon>
        <taxon>Burkholderiales</taxon>
        <taxon>Burkholderiaceae</taxon>
        <taxon>Paraburkholderia</taxon>
    </lineage>
</organism>
<dbReference type="Proteomes" id="UP000243502">
    <property type="component" value="Chromosome 3"/>
</dbReference>
<dbReference type="KEGG" id="pter:C2L65_36220"/>
<reference evidence="2 3" key="1">
    <citation type="submission" date="2018-01" db="EMBL/GenBank/DDBJ databases">
        <title>Species boundaries and ecological features among Paraburkholderia terrae DSMZ17804T, P. hospita DSMZ17164T and P. caribensis DSMZ13236T.</title>
        <authorList>
            <person name="Pratama A.A."/>
        </authorList>
    </citation>
    <scope>NUCLEOTIDE SEQUENCE [LARGE SCALE GENOMIC DNA]</scope>
    <source>
        <strain evidence="2 3">DSM 17804</strain>
    </source>
</reference>
<dbReference type="InterPro" id="IPR009959">
    <property type="entry name" value="Cyclase_SnoaL-like"/>
</dbReference>
<dbReference type="EMBL" id="CP026113">
    <property type="protein sequence ID" value="AUT65037.1"/>
    <property type="molecule type" value="Genomic_DNA"/>
</dbReference>
<dbReference type="GO" id="GO:0030638">
    <property type="term" value="P:polyketide metabolic process"/>
    <property type="evidence" value="ECO:0007669"/>
    <property type="project" value="InterPro"/>
</dbReference>
<dbReference type="Gene3D" id="3.10.450.50">
    <property type="match status" value="1"/>
</dbReference>
<feature type="domain" description="SnoaL-like" evidence="1">
    <location>
        <begin position="62"/>
        <end position="158"/>
    </location>
</feature>